<dbReference type="EMBL" id="KB030402">
    <property type="protein sequence ID" value="ELK17669.1"/>
    <property type="molecule type" value="Genomic_DNA"/>
</dbReference>
<proteinExistence type="predicted"/>
<reference evidence="2" key="1">
    <citation type="journal article" date="2013" name="Science">
        <title>Comparative analysis of bat genomes provides insight into the evolution of flight and immunity.</title>
        <authorList>
            <person name="Zhang G."/>
            <person name="Cowled C."/>
            <person name="Shi Z."/>
            <person name="Huang Z."/>
            <person name="Bishop-Lilly K.A."/>
            <person name="Fang X."/>
            <person name="Wynne J.W."/>
            <person name="Xiong Z."/>
            <person name="Baker M.L."/>
            <person name="Zhao W."/>
            <person name="Tachedjian M."/>
            <person name="Zhu Y."/>
            <person name="Zhou P."/>
            <person name="Jiang X."/>
            <person name="Ng J."/>
            <person name="Yang L."/>
            <person name="Wu L."/>
            <person name="Xiao J."/>
            <person name="Feng Y."/>
            <person name="Chen Y."/>
            <person name="Sun X."/>
            <person name="Zhang Y."/>
            <person name="Marsh G.A."/>
            <person name="Crameri G."/>
            <person name="Broder C.C."/>
            <person name="Frey K.G."/>
            <person name="Wang L.F."/>
            <person name="Wang J."/>
        </authorList>
    </citation>
    <scope>NUCLEOTIDE SEQUENCE [LARGE SCALE GENOMIC DNA]</scope>
</reference>
<protein>
    <submittedName>
        <fullName evidence="1">Uncharacterized protein</fullName>
    </submittedName>
</protein>
<evidence type="ECO:0000313" key="2">
    <source>
        <dbReference type="Proteomes" id="UP000010552"/>
    </source>
</evidence>
<sequence length="109" mass="12100">MANIFSSHQNLLWVNLYGLQIRIRESSTSTRSRMTLRGPKALSYTGVRHGNMTGGHLNTVNLFVSVSDCPCDFTVQAEHPHEPLASTPALLSCMWNVGAQVIFVFHKEA</sequence>
<accession>L5L1Q0</accession>
<name>L5L1Q0_PTEAL</name>
<evidence type="ECO:0000313" key="1">
    <source>
        <dbReference type="EMBL" id="ELK17669.1"/>
    </source>
</evidence>
<gene>
    <name evidence="1" type="ORF">PAL_GLEAN10009416</name>
</gene>
<dbReference type="InParanoid" id="L5L1Q0"/>
<dbReference type="Proteomes" id="UP000010552">
    <property type="component" value="Unassembled WGS sequence"/>
</dbReference>
<keyword evidence="2" id="KW-1185">Reference proteome</keyword>
<dbReference type="AlphaFoldDB" id="L5L1Q0"/>
<organism evidence="1 2">
    <name type="scientific">Pteropus alecto</name>
    <name type="common">Black flying fox</name>
    <dbReference type="NCBI Taxonomy" id="9402"/>
    <lineage>
        <taxon>Eukaryota</taxon>
        <taxon>Metazoa</taxon>
        <taxon>Chordata</taxon>
        <taxon>Craniata</taxon>
        <taxon>Vertebrata</taxon>
        <taxon>Euteleostomi</taxon>
        <taxon>Mammalia</taxon>
        <taxon>Eutheria</taxon>
        <taxon>Laurasiatheria</taxon>
        <taxon>Chiroptera</taxon>
        <taxon>Yinpterochiroptera</taxon>
        <taxon>Pteropodoidea</taxon>
        <taxon>Pteropodidae</taxon>
        <taxon>Pteropodinae</taxon>
        <taxon>Pteropus</taxon>
    </lineage>
</organism>